<sequence length="68" mass="7597">MNRGLVGESLDVLFDTLPHADFSQGMRPVSNLWTHPQSLVQRSSPDSPTFQSGLGPSMVRKDMRNKKI</sequence>
<proteinExistence type="predicted"/>
<dbReference type="AlphaFoldDB" id="A0A4Z2I7Z1"/>
<keyword evidence="3" id="KW-1185">Reference proteome</keyword>
<accession>A0A4Z2I7Z1</accession>
<dbReference type="EMBL" id="SRLO01000119">
    <property type="protein sequence ID" value="TNN73970.1"/>
    <property type="molecule type" value="Genomic_DNA"/>
</dbReference>
<protein>
    <submittedName>
        <fullName evidence="2">Uncharacterized protein</fullName>
    </submittedName>
</protein>
<dbReference type="Proteomes" id="UP000314294">
    <property type="component" value="Unassembled WGS sequence"/>
</dbReference>
<evidence type="ECO:0000313" key="3">
    <source>
        <dbReference type="Proteomes" id="UP000314294"/>
    </source>
</evidence>
<evidence type="ECO:0000256" key="1">
    <source>
        <dbReference type="SAM" id="MobiDB-lite"/>
    </source>
</evidence>
<feature type="compositionally biased region" description="Polar residues" evidence="1">
    <location>
        <begin position="39"/>
        <end position="54"/>
    </location>
</feature>
<gene>
    <name evidence="2" type="ORF">EYF80_015791</name>
</gene>
<evidence type="ECO:0000313" key="2">
    <source>
        <dbReference type="EMBL" id="TNN73970.1"/>
    </source>
</evidence>
<comment type="caution">
    <text evidence="2">The sequence shown here is derived from an EMBL/GenBank/DDBJ whole genome shotgun (WGS) entry which is preliminary data.</text>
</comment>
<organism evidence="2 3">
    <name type="scientific">Liparis tanakae</name>
    <name type="common">Tanaka's snailfish</name>
    <dbReference type="NCBI Taxonomy" id="230148"/>
    <lineage>
        <taxon>Eukaryota</taxon>
        <taxon>Metazoa</taxon>
        <taxon>Chordata</taxon>
        <taxon>Craniata</taxon>
        <taxon>Vertebrata</taxon>
        <taxon>Euteleostomi</taxon>
        <taxon>Actinopterygii</taxon>
        <taxon>Neopterygii</taxon>
        <taxon>Teleostei</taxon>
        <taxon>Neoteleostei</taxon>
        <taxon>Acanthomorphata</taxon>
        <taxon>Eupercaria</taxon>
        <taxon>Perciformes</taxon>
        <taxon>Cottioidei</taxon>
        <taxon>Cottales</taxon>
        <taxon>Liparidae</taxon>
        <taxon>Liparis</taxon>
    </lineage>
</organism>
<name>A0A4Z2I7Z1_9TELE</name>
<reference evidence="2 3" key="1">
    <citation type="submission" date="2019-03" db="EMBL/GenBank/DDBJ databases">
        <title>First draft genome of Liparis tanakae, snailfish: a comprehensive survey of snailfish specific genes.</title>
        <authorList>
            <person name="Kim W."/>
            <person name="Song I."/>
            <person name="Jeong J.-H."/>
            <person name="Kim D."/>
            <person name="Kim S."/>
            <person name="Ryu S."/>
            <person name="Song J.Y."/>
            <person name="Lee S.K."/>
        </authorList>
    </citation>
    <scope>NUCLEOTIDE SEQUENCE [LARGE SCALE GENOMIC DNA]</scope>
    <source>
        <tissue evidence="2">Muscle</tissue>
    </source>
</reference>
<feature type="region of interest" description="Disordered" evidence="1">
    <location>
        <begin position="39"/>
        <end position="68"/>
    </location>
</feature>